<dbReference type="Gene3D" id="3.90.1720.10">
    <property type="entry name" value="endopeptidase domain like (from Nostoc punctiforme)"/>
    <property type="match status" value="1"/>
</dbReference>
<feature type="region of interest" description="Disordered" evidence="1">
    <location>
        <begin position="193"/>
        <end position="219"/>
    </location>
</feature>
<dbReference type="SUPFAM" id="SSF54001">
    <property type="entry name" value="Cysteine proteinases"/>
    <property type="match status" value="1"/>
</dbReference>
<keyword evidence="2" id="KW-0812">Transmembrane</keyword>
<protein>
    <recommendedName>
        <fullName evidence="5">NlpC/P60 domain-containing protein</fullName>
    </recommendedName>
</protein>
<name>A0A8J8BBC3_9ACTN</name>
<dbReference type="Proteomes" id="UP000677913">
    <property type="component" value="Unassembled WGS sequence"/>
</dbReference>
<evidence type="ECO:0000256" key="1">
    <source>
        <dbReference type="SAM" id="MobiDB-lite"/>
    </source>
</evidence>
<proteinExistence type="predicted"/>
<sequence length="288" mass="30731">PPYTPPYTPPVTVVPPGDTQTGFPYVDTPPGNTSTRYPHGSIARAQILLRTQSWLSEHVPYSQSSWWKDGNGDYRQDCSGYVSMAWALDPKIDFWTGNLNTVSHVVDASALLPGDILLSASHTVIFAGWSDSAHTTFDYYEESRPGTDARFVVSAPLQDFLDSGFAPFRYDGVVDTAGEQLPQNPATGLDFSALQGGSNELAPNGNDTAQPPPAPWQSGFLPSSSASLAAASHGKDTSIQAAAAAENVQPPLGFVLGASGTVFLVGGVVLARGYPQLASTRKRPRRRH</sequence>
<accession>A0A8J8BBC3</accession>
<feature type="transmembrane region" description="Helical" evidence="2">
    <location>
        <begin position="252"/>
        <end position="274"/>
    </location>
</feature>
<keyword evidence="4" id="KW-1185">Reference proteome</keyword>
<keyword evidence="2" id="KW-0472">Membrane</keyword>
<dbReference type="AlphaFoldDB" id="A0A8J8BBC3"/>
<reference evidence="3" key="1">
    <citation type="submission" date="2021-04" db="EMBL/GenBank/DDBJ databases">
        <title>Genome based classification of Actinospica acidithermotolerans sp. nov., an actinobacterium isolated from an Indonesian hot spring.</title>
        <authorList>
            <person name="Kusuma A.B."/>
            <person name="Putra K.E."/>
            <person name="Nafisah S."/>
            <person name="Loh J."/>
            <person name="Nouioui I."/>
            <person name="Goodfellow M."/>
        </authorList>
    </citation>
    <scope>NUCLEOTIDE SEQUENCE</scope>
    <source>
        <strain evidence="3">DSM 45618</strain>
    </source>
</reference>
<evidence type="ECO:0000313" key="4">
    <source>
        <dbReference type="Proteomes" id="UP000677913"/>
    </source>
</evidence>
<comment type="caution">
    <text evidence="3">The sequence shown here is derived from an EMBL/GenBank/DDBJ whole genome shotgun (WGS) entry which is preliminary data.</text>
</comment>
<evidence type="ECO:0000256" key="2">
    <source>
        <dbReference type="SAM" id="Phobius"/>
    </source>
</evidence>
<dbReference type="InterPro" id="IPR038765">
    <property type="entry name" value="Papain-like_cys_pep_sf"/>
</dbReference>
<organism evidence="3 4">
    <name type="scientific">Actinocrinis puniceicyclus</name>
    <dbReference type="NCBI Taxonomy" id="977794"/>
    <lineage>
        <taxon>Bacteria</taxon>
        <taxon>Bacillati</taxon>
        <taxon>Actinomycetota</taxon>
        <taxon>Actinomycetes</taxon>
        <taxon>Catenulisporales</taxon>
        <taxon>Actinospicaceae</taxon>
        <taxon>Actinocrinis</taxon>
    </lineage>
</organism>
<keyword evidence="2" id="KW-1133">Transmembrane helix</keyword>
<evidence type="ECO:0000313" key="3">
    <source>
        <dbReference type="EMBL" id="MBS2963892.1"/>
    </source>
</evidence>
<feature type="non-terminal residue" evidence="3">
    <location>
        <position position="1"/>
    </location>
</feature>
<dbReference type="EMBL" id="JAGSXH010000037">
    <property type="protein sequence ID" value="MBS2963892.1"/>
    <property type="molecule type" value="Genomic_DNA"/>
</dbReference>
<gene>
    <name evidence="3" type="ORF">KGA66_12610</name>
</gene>
<evidence type="ECO:0008006" key="5">
    <source>
        <dbReference type="Google" id="ProtNLM"/>
    </source>
</evidence>